<reference evidence="2 3" key="1">
    <citation type="submission" date="2017-04" db="EMBL/GenBank/DDBJ databases">
        <authorList>
            <person name="Afonso C.L."/>
            <person name="Miller P.J."/>
            <person name="Scott M.A."/>
            <person name="Spackman E."/>
            <person name="Goraichik I."/>
            <person name="Dimitrov K.M."/>
            <person name="Suarez D.L."/>
            <person name="Swayne D.E."/>
        </authorList>
    </citation>
    <scope>NUCLEOTIDE SEQUENCE [LARGE SCALE GENOMIC DNA]</scope>
    <source>
        <strain evidence="2 3">DSM 11622</strain>
    </source>
</reference>
<protein>
    <recommendedName>
        <fullName evidence="4">Lipoprotein</fullName>
    </recommendedName>
</protein>
<dbReference type="PANTHER" id="PTHR38013:SF1">
    <property type="entry name" value="GLYCOPROTEIN_POLYSACCHARIDE METABOLISM"/>
    <property type="match status" value="1"/>
</dbReference>
<dbReference type="STRING" id="645990.SAMN00120144_2255"/>
<accession>A0A1W1VX18</accession>
<dbReference type="EMBL" id="FWWW01000077">
    <property type="protein sequence ID" value="SMB97876.1"/>
    <property type="molecule type" value="Genomic_DNA"/>
</dbReference>
<dbReference type="InterPro" id="IPR039366">
    <property type="entry name" value="Pilotin"/>
</dbReference>
<dbReference type="AlphaFoldDB" id="A0A1W1VX18"/>
<feature type="signal peptide" evidence="1">
    <location>
        <begin position="1"/>
        <end position="21"/>
    </location>
</feature>
<dbReference type="InterPro" id="IPR053196">
    <property type="entry name" value="Lipoprotein_YbaY-like"/>
</dbReference>
<dbReference type="OrthoDB" id="880459at2"/>
<evidence type="ECO:0000256" key="1">
    <source>
        <dbReference type="SAM" id="SignalP"/>
    </source>
</evidence>
<feature type="chain" id="PRO_5012867982" description="Lipoprotein" evidence="1">
    <location>
        <begin position="22"/>
        <end position="148"/>
    </location>
</feature>
<evidence type="ECO:0000313" key="3">
    <source>
        <dbReference type="Proteomes" id="UP000192266"/>
    </source>
</evidence>
<keyword evidence="3" id="KW-1185">Reference proteome</keyword>
<name>A0A1W1VX18_9BACT</name>
<evidence type="ECO:0000313" key="2">
    <source>
        <dbReference type="EMBL" id="SMB97876.1"/>
    </source>
</evidence>
<dbReference type="Pfam" id="PF09619">
    <property type="entry name" value="YscW"/>
    <property type="match status" value="1"/>
</dbReference>
<keyword evidence="1" id="KW-0732">Signal</keyword>
<dbReference type="RefSeq" id="WP_084446644.1">
    <property type="nucleotide sequence ID" value="NZ_FWWW01000077.1"/>
</dbReference>
<gene>
    <name evidence="2" type="ORF">SAMN00120144_2255</name>
</gene>
<dbReference type="PANTHER" id="PTHR38013">
    <property type="entry name" value="GLYCOPROTEIN/POLYSACCHARIDE METABOLISM"/>
    <property type="match status" value="1"/>
</dbReference>
<dbReference type="PROSITE" id="PS51257">
    <property type="entry name" value="PROKAR_LIPOPROTEIN"/>
    <property type="match status" value="1"/>
</dbReference>
<sequence>MKLRYVRLGIMALTLSACSVAPQQRGPEADVPGQTVSAAVTGTVSYRERIALPPTAVVKLQLLDVSFADVAATVLDSLTLRPSEGKQVPYEFLLRYDPAQINARNTYAVQARILVDGKLLFTTTQAYPVITHGNPLDVNIVLQQVGAK</sequence>
<dbReference type="Proteomes" id="UP000192266">
    <property type="component" value="Unassembled WGS sequence"/>
</dbReference>
<evidence type="ECO:0008006" key="4">
    <source>
        <dbReference type="Google" id="ProtNLM"/>
    </source>
</evidence>
<proteinExistence type="predicted"/>
<organism evidence="2 3">
    <name type="scientific">Hymenobacter roseosalivarius DSM 11622</name>
    <dbReference type="NCBI Taxonomy" id="645990"/>
    <lineage>
        <taxon>Bacteria</taxon>
        <taxon>Pseudomonadati</taxon>
        <taxon>Bacteroidota</taxon>
        <taxon>Cytophagia</taxon>
        <taxon>Cytophagales</taxon>
        <taxon>Hymenobacteraceae</taxon>
        <taxon>Hymenobacter</taxon>
    </lineage>
</organism>